<keyword evidence="4 8" id="KW-0832">Ubl conjugation</keyword>
<dbReference type="OrthoDB" id="272162at2759"/>
<evidence type="ECO:0000256" key="8">
    <source>
        <dbReference type="RuleBase" id="RU361202"/>
    </source>
</evidence>
<protein>
    <recommendedName>
        <fullName evidence="8">Autophagy protein 5</fullName>
    </recommendedName>
</protein>
<dbReference type="GO" id="GO:0019776">
    <property type="term" value="F:Atg8-family ligase activity"/>
    <property type="evidence" value="ECO:0007669"/>
    <property type="project" value="TreeGrafter"/>
</dbReference>
<dbReference type="InterPro" id="IPR007239">
    <property type="entry name" value="Atg5"/>
</dbReference>
<comment type="function">
    <text evidence="8">Involved in autophagic vesicle formation.</text>
</comment>
<evidence type="ECO:0000259" key="10">
    <source>
        <dbReference type="Pfam" id="PF20637"/>
    </source>
</evidence>
<dbReference type="PANTHER" id="PTHR13040:SF2">
    <property type="entry name" value="AUTOPHAGY PROTEIN 5"/>
    <property type="match status" value="1"/>
</dbReference>
<dbReference type="InterPro" id="IPR042526">
    <property type="entry name" value="Atg5_HR"/>
</dbReference>
<dbReference type="GO" id="GO:0007033">
    <property type="term" value="P:vacuole organization"/>
    <property type="evidence" value="ECO:0007669"/>
    <property type="project" value="UniProtKB-ARBA"/>
</dbReference>
<comment type="subunit">
    <text evidence="8">Conjugated with ATG12.</text>
</comment>
<dbReference type="GO" id="GO:0005776">
    <property type="term" value="C:autophagosome"/>
    <property type="evidence" value="ECO:0007669"/>
    <property type="project" value="TreeGrafter"/>
</dbReference>
<evidence type="ECO:0000313" key="12">
    <source>
        <dbReference type="EMBL" id="CBY22360.1"/>
    </source>
</evidence>
<dbReference type="GO" id="GO:0034274">
    <property type="term" value="C:Atg12-Atg5-Atg16 complex"/>
    <property type="evidence" value="ECO:0007669"/>
    <property type="project" value="TreeGrafter"/>
</dbReference>
<dbReference type="GO" id="GO:0061908">
    <property type="term" value="C:phagophore"/>
    <property type="evidence" value="ECO:0007669"/>
    <property type="project" value="TreeGrafter"/>
</dbReference>
<dbReference type="InterPro" id="IPR048318">
    <property type="entry name" value="ATG5_UblB"/>
</dbReference>
<comment type="subcellular location">
    <subcellularLocation>
        <location evidence="1 8">Preautophagosomal structure membrane</location>
        <topology evidence="1 8">Peripheral membrane protein</topology>
    </subcellularLocation>
</comment>
<dbReference type="AlphaFoldDB" id="E4WYB6"/>
<feature type="domain" description="Autophagy protein ATG5 UblA" evidence="11">
    <location>
        <begin position="5"/>
        <end position="95"/>
    </location>
</feature>
<reference evidence="12" key="1">
    <citation type="journal article" date="2010" name="Science">
        <title>Plasticity of animal genome architecture unmasked by rapid evolution of a pelagic tunicate.</title>
        <authorList>
            <person name="Denoeud F."/>
            <person name="Henriet S."/>
            <person name="Mungpakdee S."/>
            <person name="Aury J.M."/>
            <person name="Da Silva C."/>
            <person name="Brinkmann H."/>
            <person name="Mikhaleva J."/>
            <person name="Olsen L.C."/>
            <person name="Jubin C."/>
            <person name="Canestro C."/>
            <person name="Bouquet J.M."/>
            <person name="Danks G."/>
            <person name="Poulain J."/>
            <person name="Campsteijn C."/>
            <person name="Adamski M."/>
            <person name="Cross I."/>
            <person name="Yadetie F."/>
            <person name="Muffato M."/>
            <person name="Louis A."/>
            <person name="Butcher S."/>
            <person name="Tsagkogeorga G."/>
            <person name="Konrad A."/>
            <person name="Singh S."/>
            <person name="Jensen M.F."/>
            <person name="Cong E.H."/>
            <person name="Eikeseth-Otteraa H."/>
            <person name="Noel B."/>
            <person name="Anthouard V."/>
            <person name="Porcel B.M."/>
            <person name="Kachouri-Lafond R."/>
            <person name="Nishino A."/>
            <person name="Ugolini M."/>
            <person name="Chourrout P."/>
            <person name="Nishida H."/>
            <person name="Aasland R."/>
            <person name="Huzurbazar S."/>
            <person name="Westhof E."/>
            <person name="Delsuc F."/>
            <person name="Lehrach H."/>
            <person name="Reinhardt R."/>
            <person name="Weissenbach J."/>
            <person name="Roy S.W."/>
            <person name="Artiguenave F."/>
            <person name="Postlethwait J.H."/>
            <person name="Manak J.R."/>
            <person name="Thompson E.M."/>
            <person name="Jaillon O."/>
            <person name="Du Pasquier L."/>
            <person name="Boudinot P."/>
            <person name="Liberles D.A."/>
            <person name="Volff J.N."/>
            <person name="Philippe H."/>
            <person name="Lenhard B."/>
            <person name="Roest Crollius H."/>
            <person name="Wincker P."/>
            <person name="Chourrout D."/>
        </authorList>
    </citation>
    <scope>NUCLEOTIDE SEQUENCE [LARGE SCALE GENOMIC DNA]</scope>
</reference>
<comment type="function">
    <text evidence="6">May play an important role in the apoptotic process, possibly within the modified cytoskeleton. Its expression is a relatively late event in the apoptotic process, occurring downstream of caspase activity. Plays a crucial role in IFN-gamma-induced autophagic cell death by interacting with FADD.</text>
</comment>
<keyword evidence="5 8" id="KW-0072">Autophagy</keyword>
<dbReference type="PANTHER" id="PTHR13040">
    <property type="entry name" value="AUTOPHAGY PROTEIN 5"/>
    <property type="match status" value="1"/>
</dbReference>
<dbReference type="Gene3D" id="3.10.20.90">
    <property type="entry name" value="Phosphatidylinositol 3-kinase Catalytic Subunit, Chain A, domain 1"/>
    <property type="match status" value="1"/>
</dbReference>
<dbReference type="Gene3D" id="1.10.246.190">
    <property type="entry name" value="Autophagy protein Apg5, helix rich domain"/>
    <property type="match status" value="1"/>
</dbReference>
<dbReference type="Pfam" id="PF04106">
    <property type="entry name" value="ATG5_UblB"/>
    <property type="match status" value="1"/>
</dbReference>
<evidence type="ECO:0000259" key="9">
    <source>
        <dbReference type="Pfam" id="PF04106"/>
    </source>
</evidence>
<organism evidence="12">
    <name type="scientific">Oikopleura dioica</name>
    <name type="common">Tunicate</name>
    <dbReference type="NCBI Taxonomy" id="34765"/>
    <lineage>
        <taxon>Eukaryota</taxon>
        <taxon>Metazoa</taxon>
        <taxon>Chordata</taxon>
        <taxon>Tunicata</taxon>
        <taxon>Appendicularia</taxon>
        <taxon>Copelata</taxon>
        <taxon>Oikopleuridae</taxon>
        <taxon>Oikopleura</taxon>
    </lineage>
</organism>
<accession>E4WYB6</accession>
<dbReference type="Pfam" id="PF20637">
    <property type="entry name" value="ATG5_HBR"/>
    <property type="match status" value="1"/>
</dbReference>
<dbReference type="GO" id="GO:0006995">
    <property type="term" value="P:cellular response to nitrogen starvation"/>
    <property type="evidence" value="ECO:0007669"/>
    <property type="project" value="TreeGrafter"/>
</dbReference>
<comment type="subunit">
    <text evidence="7">Forms a conjugate with ATG12. Part of the minor complex composed of 4 sets of ATG12-ATG5 and ATG16L1 (400 kDa); this complex interacts with ATG3 leading to disruption of ATG7 interaction and promotion of ATG8-like proteins lipidation. Forms an 800-kDa complex composed of ATG12-ATG5 and ATG16L2. The ATG12-ATG5 conjugate interacts with RAB33A; this interaction is bridged by ATG16L1 and promotes ATG12-ATG5-ATG16L1 complex recruitment to phagophores. Interacts with TECPR1; the interaction is direct and does not take place when ATG16L1 is associated with the ATG5-ATG12 conjugate. Interacts with DHX58/RIG-1, IFIH1/MDA5 and MAVS/IPS-1 in monomeric form as well as in ATG12-ATG5 conjugate form. The interaction with MAVS is further enhanced upon vesicular stomatitis virus (VSV) infection. Interacts with ATG3. Interacts with ATG7 and ATG10. Interacts with FADD. Interacts with Bassoon/BSN; this interaction is important for the regulation of presynaptic autophagy. Interacts with ATG16L2.</text>
</comment>
<dbReference type="InterPro" id="IPR048939">
    <property type="entry name" value="ATG5_UblA"/>
</dbReference>
<evidence type="ECO:0000313" key="13">
    <source>
        <dbReference type="Proteomes" id="UP000001307"/>
    </source>
</evidence>
<evidence type="ECO:0000256" key="6">
    <source>
        <dbReference type="ARBA" id="ARBA00025421"/>
    </source>
</evidence>
<evidence type="ECO:0000256" key="2">
    <source>
        <dbReference type="ARBA" id="ARBA00006910"/>
    </source>
</evidence>
<comment type="similarity">
    <text evidence="2 8">Belongs to the ATG5 family.</text>
</comment>
<keyword evidence="3 8" id="KW-1017">Isopeptide bond</keyword>
<feature type="domain" description="Autophagy protein ATG5 alpha-helical bundle region" evidence="10">
    <location>
        <begin position="110"/>
        <end position="163"/>
    </location>
</feature>
<dbReference type="InParanoid" id="E4WYB6"/>
<dbReference type="Pfam" id="PF20638">
    <property type="entry name" value="ATG5_UblA"/>
    <property type="match status" value="1"/>
</dbReference>
<keyword evidence="8" id="KW-0472">Membrane</keyword>
<dbReference type="Gene3D" id="3.10.20.620">
    <property type="match status" value="1"/>
</dbReference>
<dbReference type="EMBL" id="FN653018">
    <property type="protein sequence ID" value="CBY22360.1"/>
    <property type="molecule type" value="Genomic_DNA"/>
</dbReference>
<evidence type="ECO:0000256" key="7">
    <source>
        <dbReference type="ARBA" id="ARBA00093583"/>
    </source>
</evidence>
<sequence length="245" mass="28498">MDITWATNLPLKITVARESKDQNQPFDEKIFYTSSKLLSFLPAAVNEVRQFFKRDKETPVWFSYHGSVIRWHLPVGLLLDLYNVCTDVWPIEVNFSQVPPEIEDLSMSLLESSFCMSLKEADQIRSRSERINLFQKQDFKRIWNAIMNSSLEEWRSVANQLLQSKAGDFKIPVKFHYDNTYFQNPTEIEDTVQSALEKALTGQQFSPENFKVILLGTELAPDMCLRDLSDFSYPDTFLHLVLQRA</sequence>
<evidence type="ECO:0000256" key="4">
    <source>
        <dbReference type="ARBA" id="ARBA00022843"/>
    </source>
</evidence>
<evidence type="ECO:0000259" key="11">
    <source>
        <dbReference type="Pfam" id="PF20638"/>
    </source>
</evidence>
<dbReference type="FunCoup" id="E4WYB6">
    <property type="interactions" value="297"/>
</dbReference>
<gene>
    <name evidence="12" type="ORF">GSOID_T00011919001</name>
</gene>
<evidence type="ECO:0000256" key="5">
    <source>
        <dbReference type="ARBA" id="ARBA00023006"/>
    </source>
</evidence>
<name>E4WYB6_OIKDI</name>
<dbReference type="InterPro" id="IPR042527">
    <property type="entry name" value="Atg5_UblA_dom_sf"/>
</dbReference>
<dbReference type="InterPro" id="IPR048940">
    <property type="entry name" value="ATG5_HBR"/>
</dbReference>
<dbReference type="GO" id="GO:0000422">
    <property type="term" value="P:autophagy of mitochondrion"/>
    <property type="evidence" value="ECO:0007669"/>
    <property type="project" value="TreeGrafter"/>
</dbReference>
<dbReference type="GO" id="GO:0044233">
    <property type="term" value="C:mitochondria-associated endoplasmic reticulum membrane contact site"/>
    <property type="evidence" value="ECO:0007669"/>
    <property type="project" value="TreeGrafter"/>
</dbReference>
<proteinExistence type="inferred from homology"/>
<evidence type="ECO:0000256" key="1">
    <source>
        <dbReference type="ARBA" id="ARBA00004623"/>
    </source>
</evidence>
<dbReference type="GO" id="GO:0034045">
    <property type="term" value="C:phagophore assembly site membrane"/>
    <property type="evidence" value="ECO:0007669"/>
    <property type="project" value="UniProtKB-SubCell"/>
</dbReference>
<dbReference type="Proteomes" id="UP000001307">
    <property type="component" value="Unassembled WGS sequence"/>
</dbReference>
<feature type="domain" description="Autophagy protein ATG5 UblB" evidence="9">
    <location>
        <begin position="170"/>
        <end position="242"/>
    </location>
</feature>
<dbReference type="GO" id="GO:0034727">
    <property type="term" value="P:piecemeal microautophagy of the nucleus"/>
    <property type="evidence" value="ECO:0007669"/>
    <property type="project" value="TreeGrafter"/>
</dbReference>
<keyword evidence="13" id="KW-1185">Reference proteome</keyword>
<evidence type="ECO:0000256" key="3">
    <source>
        <dbReference type="ARBA" id="ARBA00022499"/>
    </source>
</evidence>